<dbReference type="WBParaSite" id="JU765_v2.g7333.t1">
    <property type="protein sequence ID" value="JU765_v2.g7333.t1"/>
    <property type="gene ID" value="JU765_v2.g7333"/>
</dbReference>
<sequence>MHQWKRRQRCSVGWRVGFNVNHKLVGIRVNFAYLLGFLVRACVEGQEIRMKVLFVVGTLCVIICFFSAVFAVDETVPDVPHREIEVDKDGNLVAKTDSKFEPIKLDVGFYHAFIASFSVIIVSELGDKTWFIAAIMAMRHSRFAVFMGAMAALALMTVLSACLGWVTQIIPRSLTFYISTALFALFGLKMLHEGYHMSADEGAEEYEEANAEVQKTTLELDSNKFSDLESGTANSASSPWLILSFVSTIFMKSFMLTFVAEWGDRSQLTTIILAAREEVIGVILGGIAGHIICTGIAVIFGRLLAQRISIRSVTLIGGVVFLLFALSAFFIEPEP</sequence>
<evidence type="ECO:0000313" key="2">
    <source>
        <dbReference type="WBParaSite" id="JU765_v2.g7333.t1"/>
    </source>
</evidence>
<name>A0AC34RIT1_9BILA</name>
<protein>
    <submittedName>
        <fullName evidence="2">GDT1 family protein</fullName>
    </submittedName>
</protein>
<accession>A0AC34RIT1</accession>
<evidence type="ECO:0000313" key="1">
    <source>
        <dbReference type="Proteomes" id="UP000887576"/>
    </source>
</evidence>
<reference evidence="2" key="1">
    <citation type="submission" date="2022-11" db="UniProtKB">
        <authorList>
            <consortium name="WormBaseParasite"/>
        </authorList>
    </citation>
    <scope>IDENTIFICATION</scope>
</reference>
<proteinExistence type="predicted"/>
<organism evidence="1 2">
    <name type="scientific">Panagrolaimus sp. JU765</name>
    <dbReference type="NCBI Taxonomy" id="591449"/>
    <lineage>
        <taxon>Eukaryota</taxon>
        <taxon>Metazoa</taxon>
        <taxon>Ecdysozoa</taxon>
        <taxon>Nematoda</taxon>
        <taxon>Chromadorea</taxon>
        <taxon>Rhabditida</taxon>
        <taxon>Tylenchina</taxon>
        <taxon>Panagrolaimomorpha</taxon>
        <taxon>Panagrolaimoidea</taxon>
        <taxon>Panagrolaimidae</taxon>
        <taxon>Panagrolaimus</taxon>
    </lineage>
</organism>
<dbReference type="Proteomes" id="UP000887576">
    <property type="component" value="Unplaced"/>
</dbReference>